<dbReference type="GO" id="GO:0005886">
    <property type="term" value="C:plasma membrane"/>
    <property type="evidence" value="ECO:0007669"/>
    <property type="project" value="TreeGrafter"/>
</dbReference>
<comment type="caution">
    <text evidence="8">The sequence shown here is derived from an EMBL/GenBank/DDBJ whole genome shotgun (WGS) entry which is preliminary data.</text>
</comment>
<feature type="transmembrane region" description="Helical" evidence="6">
    <location>
        <begin position="94"/>
        <end position="118"/>
    </location>
</feature>
<evidence type="ECO:0000256" key="6">
    <source>
        <dbReference type="SAM" id="Phobius"/>
    </source>
</evidence>
<evidence type="ECO:0000256" key="2">
    <source>
        <dbReference type="ARBA" id="ARBA00009694"/>
    </source>
</evidence>
<dbReference type="Proteomes" id="UP000054058">
    <property type="component" value="Unassembled WGS sequence"/>
</dbReference>
<evidence type="ECO:0000256" key="7">
    <source>
        <dbReference type="SAM" id="SignalP"/>
    </source>
</evidence>
<sequence>MSSKWAACFALQGALSVAAGAFGAHALTEVLDPKALGWWNTASQYLMYHALAGLMSAALFSYLPSHKNILMLFFAGNTLFAGSLYIIALTGYTFLGMITPLGGLCYLLAWGGLAFRLWQFKNADNHQN</sequence>
<dbReference type="PATRIC" id="fig|1122207.3.peg.594"/>
<dbReference type="eggNOG" id="COG2363">
    <property type="taxonomic scope" value="Bacteria"/>
</dbReference>
<dbReference type="PANTHER" id="PTHR43461">
    <property type="entry name" value="TRANSMEMBRANE PROTEIN 256"/>
    <property type="match status" value="1"/>
</dbReference>
<feature type="transmembrane region" description="Helical" evidence="6">
    <location>
        <begin position="42"/>
        <end position="62"/>
    </location>
</feature>
<dbReference type="EMBL" id="JAMB01000001">
    <property type="protein sequence ID" value="ETX12555.1"/>
    <property type="molecule type" value="Genomic_DNA"/>
</dbReference>
<keyword evidence="4 6" id="KW-1133">Transmembrane helix</keyword>
<evidence type="ECO:0000313" key="9">
    <source>
        <dbReference type="Proteomes" id="UP000054058"/>
    </source>
</evidence>
<name>X7E9M6_9GAMM</name>
<dbReference type="Pfam" id="PF04241">
    <property type="entry name" value="DUF423"/>
    <property type="match status" value="1"/>
</dbReference>
<comment type="subcellular location">
    <subcellularLocation>
        <location evidence="1">Membrane</location>
        <topology evidence="1">Multi-pass membrane protein</topology>
    </subcellularLocation>
</comment>
<keyword evidence="3 6" id="KW-0812">Transmembrane</keyword>
<gene>
    <name evidence="8" type="ORF">MUS1_02890</name>
</gene>
<evidence type="ECO:0008006" key="10">
    <source>
        <dbReference type="Google" id="ProtNLM"/>
    </source>
</evidence>
<accession>X7E9M6</accession>
<protein>
    <recommendedName>
        <fullName evidence="10">DUF423 domain-containing protein</fullName>
    </recommendedName>
</protein>
<feature type="transmembrane region" description="Helical" evidence="6">
    <location>
        <begin position="69"/>
        <end position="88"/>
    </location>
</feature>
<dbReference type="STRING" id="1122207.MUS1_02890"/>
<evidence type="ECO:0000313" key="8">
    <source>
        <dbReference type="EMBL" id="ETX12555.1"/>
    </source>
</evidence>
<evidence type="ECO:0000256" key="5">
    <source>
        <dbReference type="ARBA" id="ARBA00023136"/>
    </source>
</evidence>
<feature type="signal peptide" evidence="7">
    <location>
        <begin position="1"/>
        <end position="26"/>
    </location>
</feature>
<dbReference type="AlphaFoldDB" id="X7E9M6"/>
<keyword evidence="5 6" id="KW-0472">Membrane</keyword>
<comment type="similarity">
    <text evidence="2">Belongs to the UPF0382 family.</text>
</comment>
<evidence type="ECO:0000256" key="4">
    <source>
        <dbReference type="ARBA" id="ARBA00022989"/>
    </source>
</evidence>
<proteinExistence type="inferred from homology"/>
<evidence type="ECO:0000256" key="1">
    <source>
        <dbReference type="ARBA" id="ARBA00004141"/>
    </source>
</evidence>
<reference evidence="8 9" key="1">
    <citation type="submission" date="2014-01" db="EMBL/GenBank/DDBJ databases">
        <title>Marinomonas ushuaiensis DSM 15871 Genome Sequencing.</title>
        <authorList>
            <person name="Lai Q."/>
            <person name="Shao Z.S."/>
        </authorList>
    </citation>
    <scope>NUCLEOTIDE SEQUENCE [LARGE SCALE GENOMIC DNA]</scope>
    <source>
        <strain evidence="8 9">DSM 15871</strain>
    </source>
</reference>
<keyword evidence="7" id="KW-0732">Signal</keyword>
<dbReference type="InterPro" id="IPR006696">
    <property type="entry name" value="DUF423"/>
</dbReference>
<keyword evidence="9" id="KW-1185">Reference proteome</keyword>
<organism evidence="8 9">
    <name type="scientific">Marinomonas ushuaiensis DSM 15871</name>
    <dbReference type="NCBI Taxonomy" id="1122207"/>
    <lineage>
        <taxon>Bacteria</taxon>
        <taxon>Pseudomonadati</taxon>
        <taxon>Pseudomonadota</taxon>
        <taxon>Gammaproteobacteria</taxon>
        <taxon>Oceanospirillales</taxon>
        <taxon>Oceanospirillaceae</taxon>
        <taxon>Marinomonas</taxon>
    </lineage>
</organism>
<evidence type="ECO:0000256" key="3">
    <source>
        <dbReference type="ARBA" id="ARBA00022692"/>
    </source>
</evidence>
<feature type="chain" id="PRO_5004978171" description="DUF423 domain-containing protein" evidence="7">
    <location>
        <begin position="27"/>
        <end position="128"/>
    </location>
</feature>
<dbReference type="PANTHER" id="PTHR43461:SF1">
    <property type="entry name" value="TRANSMEMBRANE PROTEIN 256"/>
    <property type="match status" value="1"/>
</dbReference>